<gene>
    <name evidence="1" type="ORF">N4261_20585</name>
</gene>
<name>A0ABY6AWX3_9BURK</name>
<sequence length="158" mass="18472">MFPDNSLRELSAENFYDFPSARPVYRSMLEYLNGFFETAWSVQTVKSGDDSLRVSLIWEIINEGWRSFGCISAECPIYWVALSKKMLETKIMPSNVFEYCKVIVGGFDLERYQSRYNLPDYDFLRLEHDLPIIKKGLAAYPMTEVLPPILESAWEERE</sequence>
<organism evidence="1 2">
    <name type="scientific">Roseateles amylovorans</name>
    <dbReference type="NCBI Taxonomy" id="2978473"/>
    <lineage>
        <taxon>Bacteria</taxon>
        <taxon>Pseudomonadati</taxon>
        <taxon>Pseudomonadota</taxon>
        <taxon>Betaproteobacteria</taxon>
        <taxon>Burkholderiales</taxon>
        <taxon>Sphaerotilaceae</taxon>
        <taxon>Roseateles</taxon>
    </lineage>
</organism>
<proteinExistence type="predicted"/>
<evidence type="ECO:0000313" key="1">
    <source>
        <dbReference type="EMBL" id="UXH77377.1"/>
    </source>
</evidence>
<dbReference type="RefSeq" id="WP_261757122.1">
    <property type="nucleotide sequence ID" value="NZ_CP104562.2"/>
</dbReference>
<keyword evidence="2" id="KW-1185">Reference proteome</keyword>
<evidence type="ECO:0000313" key="2">
    <source>
        <dbReference type="Proteomes" id="UP001064933"/>
    </source>
</evidence>
<accession>A0ABY6AWX3</accession>
<protein>
    <submittedName>
        <fullName evidence="1">Uncharacterized protein</fullName>
    </submittedName>
</protein>
<dbReference type="Proteomes" id="UP001064933">
    <property type="component" value="Chromosome"/>
</dbReference>
<reference evidence="1" key="1">
    <citation type="submission" date="2022-10" db="EMBL/GenBank/DDBJ databases">
        <title>Characterization and whole genome sequencing of a new Roseateles species, isolated from fresh water.</title>
        <authorList>
            <person name="Guliayeva D.Y."/>
            <person name="Akhremchuk A.E."/>
            <person name="Sikolenko M.A."/>
            <person name="Valentovich L.N."/>
            <person name="Sidarenka A.V."/>
        </authorList>
    </citation>
    <scope>NUCLEOTIDE SEQUENCE</scope>
    <source>
        <strain evidence="1">BIM B-1768</strain>
    </source>
</reference>
<dbReference type="EMBL" id="CP104562">
    <property type="protein sequence ID" value="UXH77377.1"/>
    <property type="molecule type" value="Genomic_DNA"/>
</dbReference>